<accession>A0A547PW55</accession>
<evidence type="ECO:0000313" key="1">
    <source>
        <dbReference type="EMBL" id="TRD18363.1"/>
    </source>
</evidence>
<evidence type="ECO:0000313" key="2">
    <source>
        <dbReference type="Proteomes" id="UP000318590"/>
    </source>
</evidence>
<protein>
    <submittedName>
        <fullName evidence="1">Uncharacterized protein</fullName>
    </submittedName>
</protein>
<organism evidence="1 2">
    <name type="scientific">Palleronia caenipelagi</name>
    <dbReference type="NCBI Taxonomy" id="2489174"/>
    <lineage>
        <taxon>Bacteria</taxon>
        <taxon>Pseudomonadati</taxon>
        <taxon>Pseudomonadota</taxon>
        <taxon>Alphaproteobacteria</taxon>
        <taxon>Rhodobacterales</taxon>
        <taxon>Roseobacteraceae</taxon>
        <taxon>Palleronia</taxon>
    </lineage>
</organism>
<reference evidence="1 2" key="1">
    <citation type="submission" date="2019-06" db="EMBL/GenBank/DDBJ databases">
        <title>Paenimaribius caenipelagi gen. nov., sp. nov., isolated from a tidal flat.</title>
        <authorList>
            <person name="Yoon J.-H."/>
        </authorList>
    </citation>
    <scope>NUCLEOTIDE SEQUENCE [LARGE SCALE GENOMIC DNA]</scope>
    <source>
        <strain evidence="1 2">JBTF-M29</strain>
    </source>
</reference>
<proteinExistence type="predicted"/>
<name>A0A547PW55_9RHOB</name>
<keyword evidence="2" id="KW-1185">Reference proteome</keyword>
<dbReference type="Proteomes" id="UP000318590">
    <property type="component" value="Unassembled WGS sequence"/>
</dbReference>
<dbReference type="AlphaFoldDB" id="A0A547PW55"/>
<dbReference type="RefSeq" id="WP_142835035.1">
    <property type="nucleotide sequence ID" value="NZ_VFSV01000020.1"/>
</dbReference>
<dbReference type="EMBL" id="VFSV01000020">
    <property type="protein sequence ID" value="TRD18363.1"/>
    <property type="molecule type" value="Genomic_DNA"/>
</dbReference>
<comment type="caution">
    <text evidence="1">The sequence shown here is derived from an EMBL/GenBank/DDBJ whole genome shotgun (WGS) entry which is preliminary data.</text>
</comment>
<sequence length="71" mass="7895">MSNFPAPTPHERPLLEQLRAVSSSLTEAERLRLAQEWVIGAQEPASAIVLRRIKENAAYAAHDLAQPTGRY</sequence>
<gene>
    <name evidence="1" type="ORF">FEV53_11955</name>
</gene>